<feature type="transmembrane region" description="Helical" evidence="1">
    <location>
        <begin position="23"/>
        <end position="45"/>
    </location>
</feature>
<feature type="transmembrane region" description="Helical" evidence="1">
    <location>
        <begin position="65"/>
        <end position="89"/>
    </location>
</feature>
<dbReference type="Proteomes" id="UP000308652">
    <property type="component" value="Unassembled WGS sequence"/>
</dbReference>
<keyword evidence="1" id="KW-0472">Membrane</keyword>
<name>A0A5C3LJ08_9AGAR</name>
<organism evidence="2 3">
    <name type="scientific">Crucibulum laeve</name>
    <dbReference type="NCBI Taxonomy" id="68775"/>
    <lineage>
        <taxon>Eukaryota</taxon>
        <taxon>Fungi</taxon>
        <taxon>Dikarya</taxon>
        <taxon>Basidiomycota</taxon>
        <taxon>Agaricomycotina</taxon>
        <taxon>Agaricomycetes</taxon>
        <taxon>Agaricomycetidae</taxon>
        <taxon>Agaricales</taxon>
        <taxon>Agaricineae</taxon>
        <taxon>Nidulariaceae</taxon>
        <taxon>Crucibulum</taxon>
    </lineage>
</organism>
<keyword evidence="1" id="KW-0812">Transmembrane</keyword>
<sequence length="290" mass="32267">MADPSLLLPNPFTPLAFVPPEDAYTVAIAVYVLIGTLSICIWDGLHCLSQDYLLLFKKEIGLCTITYFLSRICTFGFALTAAIFATGPIKHCATYQTVNNIFYVLAIPMTAFLFFLRVRAVYNRKKNVSVIFFTLWLALLGYLLSLVTATKGINIGSTDYCTYAPLVTRDSGTGVFLFIHDTLVFLAISWRLFSISHVDNNAGKGLKVVVLGRYLPAFSKAILHDGQVYYLMSIATVLVALALFFSTNLPIPMRVVFSVFTVTITNIMACRVFRNVKLGLYRKQGDLSRS</sequence>
<dbReference type="OrthoDB" id="3038990at2759"/>
<keyword evidence="3" id="KW-1185">Reference proteome</keyword>
<proteinExistence type="predicted"/>
<dbReference type="STRING" id="68775.A0A5C3LJ08"/>
<keyword evidence="1" id="KW-1133">Transmembrane helix</keyword>
<dbReference type="EMBL" id="ML213656">
    <property type="protein sequence ID" value="TFK33079.1"/>
    <property type="molecule type" value="Genomic_DNA"/>
</dbReference>
<feature type="transmembrane region" description="Helical" evidence="1">
    <location>
        <begin position="173"/>
        <end position="193"/>
    </location>
</feature>
<feature type="transmembrane region" description="Helical" evidence="1">
    <location>
        <begin position="101"/>
        <end position="118"/>
    </location>
</feature>
<reference evidence="2 3" key="1">
    <citation type="journal article" date="2019" name="Nat. Ecol. Evol.">
        <title>Megaphylogeny resolves global patterns of mushroom evolution.</title>
        <authorList>
            <person name="Varga T."/>
            <person name="Krizsan K."/>
            <person name="Foldi C."/>
            <person name="Dima B."/>
            <person name="Sanchez-Garcia M."/>
            <person name="Sanchez-Ramirez S."/>
            <person name="Szollosi G.J."/>
            <person name="Szarkandi J.G."/>
            <person name="Papp V."/>
            <person name="Albert L."/>
            <person name="Andreopoulos W."/>
            <person name="Angelini C."/>
            <person name="Antonin V."/>
            <person name="Barry K.W."/>
            <person name="Bougher N.L."/>
            <person name="Buchanan P."/>
            <person name="Buyck B."/>
            <person name="Bense V."/>
            <person name="Catcheside P."/>
            <person name="Chovatia M."/>
            <person name="Cooper J."/>
            <person name="Damon W."/>
            <person name="Desjardin D."/>
            <person name="Finy P."/>
            <person name="Geml J."/>
            <person name="Haridas S."/>
            <person name="Hughes K."/>
            <person name="Justo A."/>
            <person name="Karasinski D."/>
            <person name="Kautmanova I."/>
            <person name="Kiss B."/>
            <person name="Kocsube S."/>
            <person name="Kotiranta H."/>
            <person name="LaButti K.M."/>
            <person name="Lechner B.E."/>
            <person name="Liimatainen K."/>
            <person name="Lipzen A."/>
            <person name="Lukacs Z."/>
            <person name="Mihaltcheva S."/>
            <person name="Morgado L.N."/>
            <person name="Niskanen T."/>
            <person name="Noordeloos M.E."/>
            <person name="Ohm R.A."/>
            <person name="Ortiz-Santana B."/>
            <person name="Ovrebo C."/>
            <person name="Racz N."/>
            <person name="Riley R."/>
            <person name="Savchenko A."/>
            <person name="Shiryaev A."/>
            <person name="Soop K."/>
            <person name="Spirin V."/>
            <person name="Szebenyi C."/>
            <person name="Tomsovsky M."/>
            <person name="Tulloss R.E."/>
            <person name="Uehling J."/>
            <person name="Grigoriev I.V."/>
            <person name="Vagvolgyi C."/>
            <person name="Papp T."/>
            <person name="Martin F.M."/>
            <person name="Miettinen O."/>
            <person name="Hibbett D.S."/>
            <person name="Nagy L.G."/>
        </authorList>
    </citation>
    <scope>NUCLEOTIDE SEQUENCE [LARGE SCALE GENOMIC DNA]</scope>
    <source>
        <strain evidence="2 3">CBS 166.37</strain>
    </source>
</reference>
<dbReference type="AlphaFoldDB" id="A0A5C3LJ08"/>
<accession>A0A5C3LJ08</accession>
<feature type="transmembrane region" description="Helical" evidence="1">
    <location>
        <begin position="251"/>
        <end position="273"/>
    </location>
</feature>
<evidence type="ECO:0000256" key="1">
    <source>
        <dbReference type="SAM" id="Phobius"/>
    </source>
</evidence>
<gene>
    <name evidence="2" type="ORF">BDQ12DRAFT_572650</name>
</gene>
<evidence type="ECO:0000313" key="2">
    <source>
        <dbReference type="EMBL" id="TFK33079.1"/>
    </source>
</evidence>
<evidence type="ECO:0000313" key="3">
    <source>
        <dbReference type="Proteomes" id="UP000308652"/>
    </source>
</evidence>
<protein>
    <recommendedName>
        <fullName evidence="4">G-protein coupled receptors family 1 profile domain-containing protein</fullName>
    </recommendedName>
</protein>
<evidence type="ECO:0008006" key="4">
    <source>
        <dbReference type="Google" id="ProtNLM"/>
    </source>
</evidence>
<feature type="transmembrane region" description="Helical" evidence="1">
    <location>
        <begin position="228"/>
        <end position="245"/>
    </location>
</feature>
<feature type="transmembrane region" description="Helical" evidence="1">
    <location>
        <begin position="130"/>
        <end position="153"/>
    </location>
</feature>
<feature type="non-terminal residue" evidence="2">
    <location>
        <position position="290"/>
    </location>
</feature>